<reference evidence="1 2" key="1">
    <citation type="journal article" date="2016" name="Front. Microbiol.">
        <title>Comprehensive Phylogenetic Analysis of Bovine Non-aureus Staphylococci Species Based on Whole-Genome Sequencing.</title>
        <authorList>
            <person name="Naushad S."/>
            <person name="Barkema H.W."/>
            <person name="Luby C."/>
            <person name="Condas L.A."/>
            <person name="Nobrega D.B."/>
            <person name="Carson D.A."/>
            <person name="De Buck J."/>
        </authorList>
    </citation>
    <scope>NUCLEOTIDE SEQUENCE [LARGE SCALE GENOMIC DNA]</scope>
    <source>
        <strain evidence="1 2">SNUC 4554</strain>
    </source>
</reference>
<dbReference type="Gene3D" id="3.40.50.300">
    <property type="entry name" value="P-loop containing nucleotide triphosphate hydrolases"/>
    <property type="match status" value="1"/>
</dbReference>
<dbReference type="GO" id="GO:0005524">
    <property type="term" value="F:ATP binding"/>
    <property type="evidence" value="ECO:0007669"/>
    <property type="project" value="UniProtKB-KW"/>
</dbReference>
<keyword evidence="2" id="KW-1185">Reference proteome</keyword>
<name>A0A418IBX4_9STAP</name>
<dbReference type="Proteomes" id="UP000286317">
    <property type="component" value="Unassembled WGS sequence"/>
</dbReference>
<dbReference type="GeneID" id="79052244"/>
<proteinExistence type="predicted"/>
<sequence>MEYFATLYFFTGKMGAGKSTTAKKIAKDKNAVLLSEDEMLEQFYPNQIKTFDDYLTYSNRIKPFIKNHVQNLLSVGTNVVMDFPGNTQKQRKWLSNIPSEIHVSHKLIYLNISDETCLERLKQRNIENPERANFDTLETFNYISQYFEEPNEFEGLNILEITQ</sequence>
<evidence type="ECO:0000313" key="1">
    <source>
        <dbReference type="EMBL" id="RIM96498.1"/>
    </source>
</evidence>
<gene>
    <name evidence="1" type="ORF">BU112_14165</name>
</gene>
<keyword evidence="1" id="KW-0067">ATP-binding</keyword>
<dbReference type="OrthoDB" id="531205at2"/>
<organism evidence="1 2">
    <name type="scientific">Staphylococcus shinii</name>
    <dbReference type="NCBI Taxonomy" id="2912228"/>
    <lineage>
        <taxon>Bacteria</taxon>
        <taxon>Bacillati</taxon>
        <taxon>Bacillota</taxon>
        <taxon>Bacilli</taxon>
        <taxon>Bacillales</taxon>
        <taxon>Staphylococcaceae</taxon>
        <taxon>Staphylococcus</taxon>
    </lineage>
</organism>
<protein>
    <submittedName>
        <fullName evidence="1">ATP-binding protein</fullName>
    </submittedName>
</protein>
<dbReference type="Pfam" id="PF13671">
    <property type="entry name" value="AAA_33"/>
    <property type="match status" value="1"/>
</dbReference>
<dbReference type="SUPFAM" id="SSF52540">
    <property type="entry name" value="P-loop containing nucleoside triphosphate hydrolases"/>
    <property type="match status" value="1"/>
</dbReference>
<comment type="caution">
    <text evidence="1">The sequence shown here is derived from an EMBL/GenBank/DDBJ whole genome shotgun (WGS) entry which is preliminary data.</text>
</comment>
<dbReference type="InterPro" id="IPR027417">
    <property type="entry name" value="P-loop_NTPase"/>
</dbReference>
<dbReference type="RefSeq" id="WP_119586349.1">
    <property type="nucleotide sequence ID" value="NZ_JAGEVL010000007.1"/>
</dbReference>
<accession>A0A418IBX4</accession>
<keyword evidence="1" id="KW-0547">Nucleotide-binding</keyword>
<dbReference type="EMBL" id="QXUF01000178">
    <property type="protein sequence ID" value="RIM96498.1"/>
    <property type="molecule type" value="Genomic_DNA"/>
</dbReference>
<evidence type="ECO:0000313" key="2">
    <source>
        <dbReference type="Proteomes" id="UP000286317"/>
    </source>
</evidence>
<dbReference type="AlphaFoldDB" id="A0A418IBX4"/>